<dbReference type="GO" id="GO:0003824">
    <property type="term" value="F:catalytic activity"/>
    <property type="evidence" value="ECO:0007669"/>
    <property type="project" value="InterPro"/>
</dbReference>
<organism evidence="4 5">
    <name type="scientific">Symbiodinium microadriaticum</name>
    <name type="common">Dinoflagellate</name>
    <name type="synonym">Zooxanthella microadriatica</name>
    <dbReference type="NCBI Taxonomy" id="2951"/>
    <lineage>
        <taxon>Eukaryota</taxon>
        <taxon>Sar</taxon>
        <taxon>Alveolata</taxon>
        <taxon>Dinophyceae</taxon>
        <taxon>Suessiales</taxon>
        <taxon>Symbiodiniaceae</taxon>
        <taxon>Symbiodinium</taxon>
    </lineage>
</organism>
<dbReference type="Pfam" id="PF03372">
    <property type="entry name" value="Exo_endo_phos"/>
    <property type="match status" value="1"/>
</dbReference>
<keyword evidence="5" id="KW-1185">Reference proteome</keyword>
<dbReference type="OrthoDB" id="420528at2759"/>
<dbReference type="EMBL" id="LSRX01000657">
    <property type="protein sequence ID" value="OLP91616.1"/>
    <property type="molecule type" value="Genomic_DNA"/>
</dbReference>
<sequence>MHGADEALFLRTGDVIEILPVGPTSAPRPVRDQAFLRDYVTWAQGIRILSNILVRLWSPDWRRPIITWLHPEQVWQPGPMTFSGDFDTAYPGRWVPIIWSPSSILQLMQVSEQAGQVSVLYECSDITRAVRVPVEITGPDLARFLQAPSTQISVLGVQAVMQDEDLHLRDGDIVAADLSAVEYRPIYGWPDDEVGQSDIALPTGVALLYSPRPALRLFLFLLCFGGHSLAVRPDSRSRSPTPDSDEWRSGEDSPRLGRWRPDQTYPLADVLTNSRLDYQILCPFRGGLRSIAHVLIHSPGQIFSRLARDGDVLVPAASPARRRVHRYSRILQIAASGTFALFTRHAVWALVGGVLLQSELVLAMVESPEESTTGPARVGKYAWRVPEPYRVCDAAVVGEQQAVVISPYGGTSASIVVVSDTPIEEIGVQAAASEPAWSHAITPIWPAFLDNTLAFLPVAPCPELVCMLVVSQDWYAAYLLPRRADLAWILAVLRRSTPGPLLGLCPPPAVSHPTLSHNAALDWRDGDALLALPLGDACGIHVPPQFQTALHVRHAAFWAHDFDVLCPLPVVVWRPGYWPARTEMPPPAHWTAELQTFAGRFSCKYPGRWVPVPWAYSDEVHLCRRSDYESYVNVVIETLQGDKMVGGCYTVPSWTTAAAVIQHSGLEHRPLALLGHVPTAALPPLRDGDVLHQVLDDPSPPAGQASHVRPWGPVTAMLCAAWIVSGLRTPTYWIFVAVVAFVVAQDDKFGILMLARFAPPLTTCLKEEARPGDVVEDIRSAPARERAAWESFPVWSGGLAARRQYLYAQMLQCTADVVCLQEARSRAGRWAGTGYLTWRSGALKGQYSCEIWIRTAAVQSPMQLQNWSILYSVPRILCVSSQLASFPLTVVSAHAPHADRPDREAVLFWRELTAVVRRAPRHRALVVGIDANADFHASDSEELLIGDLLSSAEQGRNDEMLMEFCLTTGLEAPATFSSTQRGPELEHVGARLWQLLPEEPPAATMCNDIVGQLCDTYDSQIKSLPKRPPVRPRQPYLAQATLDAFAYLCEWRSQLRTLQDQLRRTVLKAAWRQWRGDQSSMHDQLHLQRLVIGAYCLQERKLQRRVHDLARRDKVRHLSRLTSTAAAVWHSTGQPMPAIVHLKWASRRAADRRAVFAAGGYDIQEALEEQFRAQEGGMQVTPPQLEAKLRAWAFTPAPCCHSALPTLSDMEYACLRQRGGKAPGPDGIPNEVWRMYPPQAGRWLWQLCSRITVNGREPSRFKKALQHALYKKGPAALPANYRSIALLNGVAKLWHGHLRSTIGLSLLSRYDPLQLGGRKGVPVSFAVMTFRNVWDFGVQRGRCSAALFVDVQAAYYETSRQLLFHGDASMQSPADSRLWHLAELVHELATHGALAALGTPPEELALFLDCVSCSHWQLVGSDRVYVATRGSRPGDGLADILFGALFAVALRHIRAACRSEQIWHASAGALIGRPNEVVPIGWADDLAVLADFATPVELQSRLPRLADIVISTLEFLRFRVNLGPGKTEAIVDIRGDAARKVKSDMLAHASELLLPDGRAVRLAPEYRYLGVIQQPRDNGRRDQELSLQRAQAAWVQARGLFSSSSLPIPLKRAWLAGRVLPAAYATLATTLAVLATSVAMAFGCRPDYLSSFLAVCVVFWGLPAAWHRYWTLWSAAEHFDKPFDFRARHAQRPIRAAADAQVTNSGCQVLVMLAAATVTFKHICSLVVHSGMLWIPGVPCASGLSLLRRLLPDAVFHVFPTAHGRIFVAAHRDCAVSSWRASLPAVVDAAVSPVLSDGLFLQPSLVYRSGSLGTG</sequence>
<keyword evidence="2" id="KW-0812">Transmembrane</keyword>
<evidence type="ECO:0000313" key="5">
    <source>
        <dbReference type="Proteomes" id="UP000186817"/>
    </source>
</evidence>
<dbReference type="Proteomes" id="UP000186817">
    <property type="component" value="Unassembled WGS sequence"/>
</dbReference>
<proteinExistence type="predicted"/>
<dbReference type="Gene3D" id="3.60.10.10">
    <property type="entry name" value="Endonuclease/exonuclease/phosphatase"/>
    <property type="match status" value="1"/>
</dbReference>
<dbReference type="SUPFAM" id="SSF56219">
    <property type="entry name" value="DNase I-like"/>
    <property type="match status" value="1"/>
</dbReference>
<dbReference type="PANTHER" id="PTHR19446">
    <property type="entry name" value="REVERSE TRANSCRIPTASES"/>
    <property type="match status" value="1"/>
</dbReference>
<feature type="domain" description="Endonuclease/exonuclease/phosphatase" evidence="3">
    <location>
        <begin position="797"/>
        <end position="973"/>
    </location>
</feature>
<accession>A0A1Q9D8Z2</accession>
<dbReference type="InterPro" id="IPR036691">
    <property type="entry name" value="Endo/exonu/phosph_ase_sf"/>
</dbReference>
<dbReference type="InterPro" id="IPR005135">
    <property type="entry name" value="Endo/exonuclease/phosphatase"/>
</dbReference>
<feature type="transmembrane region" description="Helical" evidence="2">
    <location>
        <begin position="1648"/>
        <end position="1666"/>
    </location>
</feature>
<gene>
    <name evidence="4" type="ORF">AK812_SmicGene26670</name>
</gene>
<keyword evidence="2" id="KW-0472">Membrane</keyword>
<keyword evidence="2" id="KW-1133">Transmembrane helix</keyword>
<evidence type="ECO:0000313" key="4">
    <source>
        <dbReference type="EMBL" id="OLP91616.1"/>
    </source>
</evidence>
<evidence type="ECO:0000259" key="3">
    <source>
        <dbReference type="Pfam" id="PF03372"/>
    </source>
</evidence>
<feature type="compositionally biased region" description="Basic and acidic residues" evidence="1">
    <location>
        <begin position="245"/>
        <end position="260"/>
    </location>
</feature>
<protein>
    <recommendedName>
        <fullName evidence="3">Endonuclease/exonuclease/phosphatase domain-containing protein</fullName>
    </recommendedName>
</protein>
<reference evidence="4 5" key="1">
    <citation type="submission" date="2016-02" db="EMBL/GenBank/DDBJ databases">
        <title>Genome analysis of coral dinoflagellate symbionts highlights evolutionary adaptations to a symbiotic lifestyle.</title>
        <authorList>
            <person name="Aranda M."/>
            <person name="Li Y."/>
            <person name="Liew Y.J."/>
            <person name="Baumgarten S."/>
            <person name="Simakov O."/>
            <person name="Wilson M."/>
            <person name="Piel J."/>
            <person name="Ashoor H."/>
            <person name="Bougouffa S."/>
            <person name="Bajic V.B."/>
            <person name="Ryu T."/>
            <person name="Ravasi T."/>
            <person name="Bayer T."/>
            <person name="Micklem G."/>
            <person name="Kim H."/>
            <person name="Bhak J."/>
            <person name="Lajeunesse T.C."/>
            <person name="Voolstra C.R."/>
        </authorList>
    </citation>
    <scope>NUCLEOTIDE SEQUENCE [LARGE SCALE GENOMIC DNA]</scope>
    <source>
        <strain evidence="4 5">CCMP2467</strain>
    </source>
</reference>
<evidence type="ECO:0000256" key="2">
    <source>
        <dbReference type="SAM" id="Phobius"/>
    </source>
</evidence>
<feature type="transmembrane region" description="Helical" evidence="2">
    <location>
        <begin position="1619"/>
        <end position="1642"/>
    </location>
</feature>
<name>A0A1Q9D8Z2_SYMMI</name>
<feature type="region of interest" description="Disordered" evidence="1">
    <location>
        <begin position="232"/>
        <end position="260"/>
    </location>
</feature>
<comment type="caution">
    <text evidence="4">The sequence shown here is derived from an EMBL/GenBank/DDBJ whole genome shotgun (WGS) entry which is preliminary data.</text>
</comment>
<evidence type="ECO:0000256" key="1">
    <source>
        <dbReference type="SAM" id="MobiDB-lite"/>
    </source>
</evidence>